<sequence>MFTRAELEIKTTAELRDLCRRYGLKPTGNGGYKTSWIVTLMAFPQIALAQLRQGRGLKSPGFSVIQFLEGVVDEMNSPTDEQAALIKLTMEGKAMSYPDRYDQENLLNLHKAKMHLEMAIGLLTQ</sequence>
<dbReference type="KEGG" id="nsh:GXM_04322"/>
<proteinExistence type="predicted"/>
<dbReference type="Proteomes" id="UP000326678">
    <property type="component" value="Chromosome Gxm1"/>
</dbReference>
<dbReference type="RefSeq" id="WP_100900715.1">
    <property type="nucleotide sequence ID" value="NZ_CP045226.1"/>
</dbReference>
<dbReference type="AlphaFoldDB" id="A0A5P8W2N8"/>
<evidence type="ECO:0000313" key="1">
    <source>
        <dbReference type="EMBL" id="QFS46841.1"/>
    </source>
</evidence>
<protein>
    <submittedName>
        <fullName evidence="1">Uncharacterized protein</fullName>
    </submittedName>
</protein>
<accession>A0A5P8W2N8</accession>
<gene>
    <name evidence="1" type="ORF">GXM_04322</name>
</gene>
<evidence type="ECO:0000313" key="2">
    <source>
        <dbReference type="Proteomes" id="UP000326678"/>
    </source>
</evidence>
<keyword evidence="2" id="KW-1185">Reference proteome</keyword>
<name>A0A5P8W2N8_9NOSO</name>
<reference evidence="1 2" key="1">
    <citation type="submission" date="2019-10" db="EMBL/GenBank/DDBJ databases">
        <title>Genomic and transcriptomic insights into the perfect genentic adaptation of a filamentous nitrogen-fixing cyanobacterium to rice fields.</title>
        <authorList>
            <person name="Chen Z."/>
        </authorList>
    </citation>
    <scope>NUCLEOTIDE SEQUENCE [LARGE SCALE GENOMIC DNA]</scope>
    <source>
        <strain evidence="1">CCNUC1</strain>
    </source>
</reference>
<organism evidence="1 2">
    <name type="scientific">Nostoc sphaeroides CCNUC1</name>
    <dbReference type="NCBI Taxonomy" id="2653204"/>
    <lineage>
        <taxon>Bacteria</taxon>
        <taxon>Bacillati</taxon>
        <taxon>Cyanobacteriota</taxon>
        <taxon>Cyanophyceae</taxon>
        <taxon>Nostocales</taxon>
        <taxon>Nostocaceae</taxon>
        <taxon>Nostoc</taxon>
    </lineage>
</organism>
<dbReference type="EMBL" id="CP045226">
    <property type="protein sequence ID" value="QFS46841.1"/>
    <property type="molecule type" value="Genomic_DNA"/>
</dbReference>